<organism evidence="1 2">
    <name type="scientific">Chryseobacterium tagetis</name>
    <dbReference type="NCBI Taxonomy" id="2801334"/>
    <lineage>
        <taxon>Bacteria</taxon>
        <taxon>Pseudomonadati</taxon>
        <taxon>Bacteroidota</taxon>
        <taxon>Flavobacteriia</taxon>
        <taxon>Flavobacteriales</taxon>
        <taxon>Weeksellaceae</taxon>
        <taxon>Chryseobacterium group</taxon>
        <taxon>Chryseobacterium</taxon>
    </lineage>
</organism>
<dbReference type="Proteomes" id="UP000618240">
    <property type="component" value="Unassembled WGS sequence"/>
</dbReference>
<dbReference type="EMBL" id="JAERSE020000006">
    <property type="protein sequence ID" value="MCA6069492.1"/>
    <property type="molecule type" value="Genomic_DNA"/>
</dbReference>
<comment type="caution">
    <text evidence="1">The sequence shown here is derived from an EMBL/GenBank/DDBJ whole genome shotgun (WGS) entry which is preliminary data.</text>
</comment>
<keyword evidence="2" id="KW-1185">Reference proteome</keyword>
<evidence type="ECO:0000313" key="2">
    <source>
        <dbReference type="Proteomes" id="UP000618240"/>
    </source>
</evidence>
<evidence type="ECO:0000313" key="1">
    <source>
        <dbReference type="EMBL" id="MCA6069492.1"/>
    </source>
</evidence>
<gene>
    <name evidence="1" type="ORF">JI747_020215</name>
</gene>
<proteinExistence type="predicted"/>
<protein>
    <submittedName>
        <fullName evidence="1">RHS repeat protein</fullName>
    </submittedName>
</protein>
<sequence>MKRIRLIKFLIFLFVVTTTEKGFAQIGIGDVVTTSVASPSMAAMSSLSDVPMSLSTGYPEIGVSLFNAPISGGVNWPLSLSYNVRGVDNQETASDVGNGWSFFGAGVIYKKVIDYLDECYDNTSLASYKKNEFNDLYYYNIPGLSGKFRIKRDTINNTFQLLNLTPNNAKIEYVRNSNTATFKADSFTVTSDNGYKYIFDKTDLGKYDCGDLWTGKEYKTAYYLSKILNPIGVEVAMMEYDEKKKYKGTSTTNLLSLQNKLKNIISRNGLVQFNYVYDDTLEPKTETDESVSDPYSLQKITLKDPAGSEMFSYVFNYTMISKGTAVSNKRRVLNSVVKNDKNGNLLENSRFVYESSTGEGTLKKMISPTGGVTEYNYGGGDVYYNFNDPTFLASLVGTNYLSYPGIQYWAGIADGTIDTTQSLSYPIAISGNTSEPKNFKFILNLEDYSFPEPIPGFPVKTNNLKITLKRGTEVIIPTITTSQNFYHEYLLNNYPGAYTLEITSTGGATGAGSFNASEIKIYPGPFRNAIDIGGRRIKNIKTYKNISDTSAFRTINYEYDSFDLLNSSSGYSYYNERDSDNDPMSDYILYKNVKEFEIGKGSVHFSFKTPDDYPKQQNGGTTLEPEYFWPYYSITKGGLLSKKEVYDEQDTLLTTEVYDYELDTYSDEEYSFTGSHKITSKPSYIKKSTVVNRAYFPNNGTLESSSETWISATNMKPYYIKSNADGDISEQLITYAVGQAGYAHLENAFMTGVPIIKEEKKNGKTLSKSITKFENSSLLPTSIFATNINDGSLKLKGKIDGYDDKGNAVQTSSGIGTPTTFIYGYNKTQLIAKVVGAKYEDIKNNALILAAVNASDNDYITPATENTLVSALESLRTDSSMNNYQITTYTYDPLVGLTSTTSPNGQREIYEYDKAGRLKKVKTVERNNAGNLVEKTVKEYQYNYKP</sequence>
<reference evidence="1 2" key="1">
    <citation type="submission" date="2021-09" db="EMBL/GenBank/DDBJ databases">
        <title>Genome sequencing and assembly of Chryseobacterium sp. RG1.</title>
        <authorList>
            <person name="Chhetri G."/>
        </authorList>
    </citation>
    <scope>NUCLEOTIDE SEQUENCE [LARGE SCALE GENOMIC DNA]</scope>
    <source>
        <strain evidence="1 2">RG1</strain>
    </source>
</reference>
<name>A0ABS8A6M8_9FLAO</name>
<dbReference type="Gene3D" id="2.180.10.10">
    <property type="entry name" value="RHS repeat-associated core"/>
    <property type="match status" value="1"/>
</dbReference>
<dbReference type="RefSeq" id="WP_225690792.1">
    <property type="nucleotide sequence ID" value="NZ_JAERSE020000006.1"/>
</dbReference>
<accession>A0ABS8A6M8</accession>